<sequence>MEQLITIASYASFKTTLEKVISLIKKKKFTIFAQIDHAAEAAKEGLSLRPTMLILFGNPQIGTVLMQEQQSVGIDLPAKILIWEAATGKTWLSYNLMGSLKAKHQVGEEGNGILRKIEKIVSGICKEASGT</sequence>
<protein>
    <submittedName>
        <fullName evidence="2">DUF302 domain-containing protein</fullName>
    </submittedName>
</protein>
<dbReference type="SUPFAM" id="SSF103247">
    <property type="entry name" value="TT1751-like"/>
    <property type="match status" value="1"/>
</dbReference>
<keyword evidence="3" id="KW-1185">Reference proteome</keyword>
<gene>
    <name evidence="2" type="ORF">EFY79_01360</name>
</gene>
<dbReference type="OrthoDB" id="9799367at2"/>
<dbReference type="PANTHER" id="PTHR38342:SF2">
    <property type="entry name" value="INNER MEMBRANE OR EXPORTED"/>
    <property type="match status" value="1"/>
</dbReference>
<evidence type="ECO:0000313" key="3">
    <source>
        <dbReference type="Proteomes" id="UP000267223"/>
    </source>
</evidence>
<dbReference type="InterPro" id="IPR035923">
    <property type="entry name" value="TT1751-like_sf"/>
</dbReference>
<dbReference type="Proteomes" id="UP000267223">
    <property type="component" value="Unassembled WGS sequence"/>
</dbReference>
<dbReference type="EMBL" id="RJJR01000001">
    <property type="protein sequence ID" value="RNI39978.1"/>
    <property type="molecule type" value="Genomic_DNA"/>
</dbReference>
<proteinExistence type="predicted"/>
<comment type="caution">
    <text evidence="2">The sequence shown here is derived from an EMBL/GenBank/DDBJ whole genome shotgun (WGS) entry which is preliminary data.</text>
</comment>
<dbReference type="AlphaFoldDB" id="A0A3M9NSE3"/>
<dbReference type="CDD" id="cd14797">
    <property type="entry name" value="DUF302"/>
    <property type="match status" value="1"/>
</dbReference>
<evidence type="ECO:0000259" key="1">
    <source>
        <dbReference type="Pfam" id="PF03625"/>
    </source>
</evidence>
<accession>A0A3M9NSE3</accession>
<name>A0A3M9NSE3_9BACT</name>
<feature type="domain" description="DUF302" evidence="1">
    <location>
        <begin position="35"/>
        <end position="95"/>
    </location>
</feature>
<dbReference type="Pfam" id="PF03625">
    <property type="entry name" value="DUF302"/>
    <property type="match status" value="1"/>
</dbReference>
<organism evidence="2 3">
    <name type="scientific">Hanamia caeni</name>
    <dbReference type="NCBI Taxonomy" id="2294116"/>
    <lineage>
        <taxon>Bacteria</taxon>
        <taxon>Pseudomonadati</taxon>
        <taxon>Bacteroidota</taxon>
        <taxon>Chitinophagia</taxon>
        <taxon>Chitinophagales</taxon>
        <taxon>Chitinophagaceae</taxon>
        <taxon>Hanamia</taxon>
    </lineage>
</organism>
<dbReference type="PANTHER" id="PTHR38342">
    <property type="entry name" value="SLR5037 PROTEIN"/>
    <property type="match status" value="1"/>
</dbReference>
<reference evidence="2 3" key="1">
    <citation type="submission" date="2018-11" db="EMBL/GenBank/DDBJ databases">
        <title>Draft genome sequence of Ferruginibacter sp. BO-59.</title>
        <authorList>
            <person name="Im W.T."/>
        </authorList>
    </citation>
    <scope>NUCLEOTIDE SEQUENCE [LARGE SCALE GENOMIC DNA]</scope>
    <source>
        <strain evidence="2 3">BO-59</strain>
    </source>
</reference>
<dbReference type="RefSeq" id="WP_123118869.1">
    <property type="nucleotide sequence ID" value="NZ_RJJR01000001.1"/>
</dbReference>
<evidence type="ECO:0000313" key="2">
    <source>
        <dbReference type="EMBL" id="RNI39978.1"/>
    </source>
</evidence>
<dbReference type="Gene3D" id="3.30.310.70">
    <property type="entry name" value="TT1751-like domain"/>
    <property type="match status" value="1"/>
</dbReference>
<dbReference type="InterPro" id="IPR005180">
    <property type="entry name" value="DUF302"/>
</dbReference>